<evidence type="ECO:0000259" key="11">
    <source>
        <dbReference type="PROSITE" id="PS50002"/>
    </source>
</evidence>
<keyword evidence="4" id="KW-0449">Lipoprotein</keyword>
<evidence type="ECO:0000256" key="2">
    <source>
        <dbReference type="ARBA" id="ARBA00022999"/>
    </source>
</evidence>
<evidence type="ECO:0000259" key="10">
    <source>
        <dbReference type="PROSITE" id="PS50001"/>
    </source>
</evidence>
<feature type="compositionally biased region" description="Pro residues" evidence="9">
    <location>
        <begin position="160"/>
        <end position="176"/>
    </location>
</feature>
<evidence type="ECO:0000256" key="1">
    <source>
        <dbReference type="ARBA" id="ARBA00022443"/>
    </source>
</evidence>
<dbReference type="InterPro" id="IPR043539">
    <property type="entry name" value="Grb2-like"/>
</dbReference>
<dbReference type="PRINTS" id="PR00401">
    <property type="entry name" value="SH2DOMAIN"/>
</dbReference>
<evidence type="ECO:0000313" key="13">
    <source>
        <dbReference type="Proteomes" id="UP001178508"/>
    </source>
</evidence>
<dbReference type="SMART" id="SM00326">
    <property type="entry name" value="SH3"/>
    <property type="match status" value="2"/>
</dbReference>
<sequence>MEATAKYDYEASDSDELSFRKEERLKILKTTGNWFKAELNGAEGFVPKNFIDIHLPSWYQEDCSRSDAQEKLTSQPVGAFIIRGSQNSTPRDFSLSVRHVEDVQHFKVLRDSRGQYYLWSEKFSSINQLVEYYKHISISKETQIFLREMQPPQKRRVRMKPPPPAPPLPDRSPVPAPRKLKSSPKQRVRALYGFYAEEMDELDFDAGDIITVLDCSHNAWWRGELRGKIGLFPSNYTKPL</sequence>
<dbReference type="InterPro" id="IPR000980">
    <property type="entry name" value="SH2"/>
</dbReference>
<dbReference type="Gene3D" id="2.30.30.40">
    <property type="entry name" value="SH3 Domains"/>
    <property type="match status" value="2"/>
</dbReference>
<evidence type="ECO:0000256" key="6">
    <source>
        <dbReference type="ARBA" id="ARBA00040640"/>
    </source>
</evidence>
<dbReference type="SMART" id="SM00252">
    <property type="entry name" value="SH2"/>
    <property type="match status" value="1"/>
</dbReference>
<gene>
    <name evidence="12" type="ORF">XNOV1_A015241</name>
</gene>
<feature type="domain" description="SH3" evidence="11">
    <location>
        <begin position="183"/>
        <end position="240"/>
    </location>
</feature>
<dbReference type="EMBL" id="OY660866">
    <property type="protein sequence ID" value="CAJ1052936.1"/>
    <property type="molecule type" value="Genomic_DNA"/>
</dbReference>
<evidence type="ECO:0000256" key="5">
    <source>
        <dbReference type="ARBA" id="ARBA00037432"/>
    </source>
</evidence>
<dbReference type="FunFam" id="2.30.30.40:FF:000072">
    <property type="entry name" value="Unconventional Myosin IB"/>
    <property type="match status" value="1"/>
</dbReference>
<feature type="region of interest" description="Disordered" evidence="9">
    <location>
        <begin position="150"/>
        <end position="182"/>
    </location>
</feature>
<evidence type="ECO:0000256" key="4">
    <source>
        <dbReference type="ARBA" id="ARBA00023288"/>
    </source>
</evidence>
<keyword evidence="3" id="KW-0040">ANK repeat</keyword>
<comment type="function">
    <text evidence="5">Induces bone resorption, acting probably through a signaling cascade which results in the secretion of factor(s) enhancing osteoclast formation and activity.</text>
</comment>
<evidence type="ECO:0000256" key="7">
    <source>
        <dbReference type="PROSITE-ProRule" id="PRU00191"/>
    </source>
</evidence>
<name>A0AAV1EWN5_XYRNO</name>
<dbReference type="Proteomes" id="UP001178508">
    <property type="component" value="Chromosome 3"/>
</dbReference>
<accession>A0AAV1EWN5</accession>
<dbReference type="InterPro" id="IPR036028">
    <property type="entry name" value="SH3-like_dom_sf"/>
</dbReference>
<feature type="domain" description="SH2" evidence="10">
    <location>
        <begin position="58"/>
        <end position="153"/>
    </location>
</feature>
<evidence type="ECO:0000256" key="8">
    <source>
        <dbReference type="PROSITE-ProRule" id="PRU00192"/>
    </source>
</evidence>
<dbReference type="PROSITE" id="PS50002">
    <property type="entry name" value="SH3"/>
    <property type="match status" value="2"/>
</dbReference>
<dbReference type="AlphaFoldDB" id="A0AAV1EWN5"/>
<protein>
    <recommendedName>
        <fullName evidence="6">Osteoclast-stimulating factor 1</fullName>
    </recommendedName>
</protein>
<evidence type="ECO:0000256" key="9">
    <source>
        <dbReference type="SAM" id="MobiDB-lite"/>
    </source>
</evidence>
<reference evidence="12" key="1">
    <citation type="submission" date="2023-08" db="EMBL/GenBank/DDBJ databases">
        <authorList>
            <person name="Alioto T."/>
            <person name="Alioto T."/>
            <person name="Gomez Garrido J."/>
        </authorList>
    </citation>
    <scope>NUCLEOTIDE SEQUENCE</scope>
</reference>
<dbReference type="InterPro" id="IPR036860">
    <property type="entry name" value="SH2_dom_sf"/>
</dbReference>
<dbReference type="PROSITE" id="PS50001">
    <property type="entry name" value="SH2"/>
    <property type="match status" value="1"/>
</dbReference>
<dbReference type="Gene3D" id="3.30.505.10">
    <property type="entry name" value="SH2 domain"/>
    <property type="match status" value="1"/>
</dbReference>
<keyword evidence="2 7" id="KW-0727">SH2 domain</keyword>
<dbReference type="PANTHER" id="PTHR46037">
    <property type="entry name" value="PROTEIN ENHANCER OF SEVENLESS 2B"/>
    <property type="match status" value="1"/>
</dbReference>
<dbReference type="InterPro" id="IPR001452">
    <property type="entry name" value="SH3_domain"/>
</dbReference>
<dbReference type="Pfam" id="PF14604">
    <property type="entry name" value="SH3_9"/>
    <property type="match status" value="1"/>
</dbReference>
<dbReference type="SUPFAM" id="SSF50044">
    <property type="entry name" value="SH3-domain"/>
    <property type="match status" value="2"/>
</dbReference>
<evidence type="ECO:0000313" key="12">
    <source>
        <dbReference type="EMBL" id="CAJ1052936.1"/>
    </source>
</evidence>
<feature type="domain" description="SH3" evidence="11">
    <location>
        <begin position="1"/>
        <end position="56"/>
    </location>
</feature>
<keyword evidence="13" id="KW-1185">Reference proteome</keyword>
<keyword evidence="1 8" id="KW-0728">SH3 domain</keyword>
<dbReference type="PRINTS" id="PR00452">
    <property type="entry name" value="SH3DOMAIN"/>
</dbReference>
<dbReference type="Pfam" id="PF00017">
    <property type="entry name" value="SH2"/>
    <property type="match status" value="1"/>
</dbReference>
<dbReference type="Pfam" id="PF00018">
    <property type="entry name" value="SH3_1"/>
    <property type="match status" value="1"/>
</dbReference>
<proteinExistence type="predicted"/>
<dbReference type="CDD" id="cd09941">
    <property type="entry name" value="SH2_Grb2_like"/>
    <property type="match status" value="1"/>
</dbReference>
<dbReference type="SUPFAM" id="SSF55550">
    <property type="entry name" value="SH2 domain"/>
    <property type="match status" value="1"/>
</dbReference>
<organism evidence="12 13">
    <name type="scientific">Xyrichtys novacula</name>
    <name type="common">Pearly razorfish</name>
    <name type="synonym">Hemipteronotus novacula</name>
    <dbReference type="NCBI Taxonomy" id="13765"/>
    <lineage>
        <taxon>Eukaryota</taxon>
        <taxon>Metazoa</taxon>
        <taxon>Chordata</taxon>
        <taxon>Craniata</taxon>
        <taxon>Vertebrata</taxon>
        <taxon>Euteleostomi</taxon>
        <taxon>Actinopterygii</taxon>
        <taxon>Neopterygii</taxon>
        <taxon>Teleostei</taxon>
        <taxon>Neoteleostei</taxon>
        <taxon>Acanthomorphata</taxon>
        <taxon>Eupercaria</taxon>
        <taxon>Labriformes</taxon>
        <taxon>Labridae</taxon>
        <taxon>Xyrichtys</taxon>
    </lineage>
</organism>
<evidence type="ECO:0000256" key="3">
    <source>
        <dbReference type="ARBA" id="ARBA00023043"/>
    </source>
</evidence>
<dbReference type="PRINTS" id="PR00499">
    <property type="entry name" value="P67PHOX"/>
</dbReference>